<evidence type="ECO:0000256" key="3">
    <source>
        <dbReference type="ARBA" id="ARBA00020019"/>
    </source>
</evidence>
<evidence type="ECO:0000256" key="9">
    <source>
        <dbReference type="ARBA" id="ARBA00022970"/>
    </source>
</evidence>
<name>A0A2U2BFH0_ALCFA</name>
<dbReference type="GO" id="GO:0006865">
    <property type="term" value="P:amino acid transport"/>
    <property type="evidence" value="ECO:0007669"/>
    <property type="project" value="UniProtKB-KW"/>
</dbReference>
<keyword evidence="10" id="KW-0472">Membrane</keyword>
<dbReference type="Gene3D" id="3.40.50.300">
    <property type="entry name" value="P-loop containing nucleotide triphosphate hydrolases"/>
    <property type="match status" value="1"/>
</dbReference>
<dbReference type="InterPro" id="IPR027417">
    <property type="entry name" value="P-loop_NTPase"/>
</dbReference>
<gene>
    <name evidence="12" type="ORF">DF183_18430</name>
</gene>
<dbReference type="GO" id="GO:0005524">
    <property type="term" value="F:ATP binding"/>
    <property type="evidence" value="ECO:0007669"/>
    <property type="project" value="UniProtKB-KW"/>
</dbReference>
<dbReference type="PANTHER" id="PTHR43166">
    <property type="entry name" value="AMINO ACID IMPORT ATP-BINDING PROTEIN"/>
    <property type="match status" value="1"/>
</dbReference>
<evidence type="ECO:0000256" key="10">
    <source>
        <dbReference type="ARBA" id="ARBA00023136"/>
    </source>
</evidence>
<dbReference type="PROSITE" id="PS00211">
    <property type="entry name" value="ABC_TRANSPORTER_1"/>
    <property type="match status" value="1"/>
</dbReference>
<dbReference type="InterPro" id="IPR041701">
    <property type="entry name" value="MetN_ABC"/>
</dbReference>
<accession>A0A2U2BFH0</accession>
<dbReference type="InterPro" id="IPR003439">
    <property type="entry name" value="ABC_transporter-like_ATP-bd"/>
</dbReference>
<comment type="function">
    <text evidence="1">Part of the ABC transporter FtsEX involved in cellular division. Important for assembly or stability of the septal ring.</text>
</comment>
<dbReference type="Proteomes" id="UP000245216">
    <property type="component" value="Unassembled WGS sequence"/>
</dbReference>
<dbReference type="SUPFAM" id="SSF52540">
    <property type="entry name" value="P-loop containing nucleoside triphosphate hydrolases"/>
    <property type="match status" value="1"/>
</dbReference>
<dbReference type="InterPro" id="IPR050086">
    <property type="entry name" value="MetN_ABC_transporter-like"/>
</dbReference>
<keyword evidence="4" id="KW-0813">Transport</keyword>
<evidence type="ECO:0000256" key="6">
    <source>
        <dbReference type="ARBA" id="ARBA00022741"/>
    </source>
</evidence>
<dbReference type="CDD" id="cd03258">
    <property type="entry name" value="ABC_MetN_methionine_transporter"/>
    <property type="match status" value="1"/>
</dbReference>
<dbReference type="Pfam" id="PF00005">
    <property type="entry name" value="ABC_tran"/>
    <property type="match status" value="1"/>
</dbReference>
<dbReference type="EMBL" id="QEXO01000005">
    <property type="protein sequence ID" value="PWE12741.1"/>
    <property type="molecule type" value="Genomic_DNA"/>
</dbReference>
<keyword evidence="9" id="KW-0029">Amino-acid transport</keyword>
<evidence type="ECO:0000256" key="2">
    <source>
        <dbReference type="ARBA" id="ARBA00005417"/>
    </source>
</evidence>
<dbReference type="Gene3D" id="3.30.70.260">
    <property type="match status" value="1"/>
</dbReference>
<evidence type="ECO:0000256" key="5">
    <source>
        <dbReference type="ARBA" id="ARBA00022475"/>
    </source>
</evidence>
<dbReference type="InterPro" id="IPR018449">
    <property type="entry name" value="NIL_domain"/>
</dbReference>
<keyword evidence="5" id="KW-1003">Cell membrane</keyword>
<evidence type="ECO:0000256" key="7">
    <source>
        <dbReference type="ARBA" id="ARBA00022840"/>
    </source>
</evidence>
<dbReference type="PROSITE" id="PS50893">
    <property type="entry name" value="ABC_TRANSPORTER_2"/>
    <property type="match status" value="1"/>
</dbReference>
<evidence type="ECO:0000256" key="4">
    <source>
        <dbReference type="ARBA" id="ARBA00022448"/>
    </source>
</evidence>
<dbReference type="AlphaFoldDB" id="A0A2U2BFH0"/>
<dbReference type="InterPro" id="IPR003593">
    <property type="entry name" value="AAA+_ATPase"/>
</dbReference>
<protein>
    <recommendedName>
        <fullName evidence="3">Cell division ATP-binding protein FtsE</fullName>
    </recommendedName>
</protein>
<keyword evidence="7 12" id="KW-0067">ATP-binding</keyword>
<sequence>MAYTSALRRNLDELRDTAEQAAGQREVHKASASVKAELEQQPSVVKAGSVAFRNLSKIYQSSAGAVPALQDIDLDIEPGSIFGIIGRSGAGKSSLLRTINRLERPSSGQVLVDGVDIARLNESELVQLRRRIGMIFQHFNLLSAKTVYENVALPLKVAGVSAQDIAPRVQELLQLVGLQDKADTYPSRLSGGQKQRVGIARALATGPEILLCDEATSALDPETTQSILSLLKDINRRLGITVVLITHEMSVIREIADRVLVLEKGRVAELGEVWRVFGKPQHDATKALLAPLQHTLPEDLQARLVQQPPETGTYSRILQLSYSGEGGWEPDLLRIARSLPGQPQLVHGGVDRIQGHAHGRLLVAIEGHVSLPDLKSLTQGPAAIAHHIEDIGYVVESEYPR</sequence>
<dbReference type="GO" id="GO:0016887">
    <property type="term" value="F:ATP hydrolysis activity"/>
    <property type="evidence" value="ECO:0007669"/>
    <property type="project" value="InterPro"/>
</dbReference>
<keyword evidence="8" id="KW-1278">Translocase</keyword>
<reference evidence="12 13" key="1">
    <citation type="submission" date="2018-05" db="EMBL/GenBank/DDBJ databases">
        <title>Genome Sequence of an Efficient Indole-Degrading Bacterium, Alcaligenes sp.YBY.</title>
        <authorList>
            <person name="Yang B."/>
        </authorList>
    </citation>
    <scope>NUCLEOTIDE SEQUENCE [LARGE SCALE GENOMIC DNA]</scope>
    <source>
        <strain evidence="12 13">YBY</strain>
    </source>
</reference>
<organism evidence="12 13">
    <name type="scientific">Alcaligenes faecalis</name>
    <dbReference type="NCBI Taxonomy" id="511"/>
    <lineage>
        <taxon>Bacteria</taxon>
        <taxon>Pseudomonadati</taxon>
        <taxon>Pseudomonadota</taxon>
        <taxon>Betaproteobacteria</taxon>
        <taxon>Burkholderiales</taxon>
        <taxon>Alcaligenaceae</taxon>
        <taxon>Alcaligenes</taxon>
    </lineage>
</organism>
<reference evidence="12 13" key="2">
    <citation type="submission" date="2018-05" db="EMBL/GenBank/DDBJ databases">
        <authorList>
            <person name="Lanie J.A."/>
            <person name="Ng W.-L."/>
            <person name="Kazmierczak K.M."/>
            <person name="Andrzejewski T.M."/>
            <person name="Davidsen T.M."/>
            <person name="Wayne K.J."/>
            <person name="Tettelin H."/>
            <person name="Glass J.I."/>
            <person name="Rusch D."/>
            <person name="Podicherti R."/>
            <person name="Tsui H.-C.T."/>
            <person name="Winkler M.E."/>
        </authorList>
    </citation>
    <scope>NUCLEOTIDE SEQUENCE [LARGE SCALE GENOMIC DNA]</scope>
    <source>
        <strain evidence="12 13">YBY</strain>
    </source>
</reference>
<evidence type="ECO:0000256" key="8">
    <source>
        <dbReference type="ARBA" id="ARBA00022967"/>
    </source>
</evidence>
<comment type="similarity">
    <text evidence="2">Belongs to the ABC transporter superfamily.</text>
</comment>
<keyword evidence="6" id="KW-0547">Nucleotide-binding</keyword>
<dbReference type="FunFam" id="3.40.50.300:FF:000056">
    <property type="entry name" value="Cell division ATP-binding protein FtsE"/>
    <property type="match status" value="1"/>
</dbReference>
<feature type="domain" description="ABC transporter" evidence="11">
    <location>
        <begin position="50"/>
        <end position="289"/>
    </location>
</feature>
<dbReference type="STRING" id="511.UZ73_10180"/>
<evidence type="ECO:0000313" key="13">
    <source>
        <dbReference type="Proteomes" id="UP000245216"/>
    </source>
</evidence>
<dbReference type="PANTHER" id="PTHR43166:SF30">
    <property type="entry name" value="METHIONINE IMPORT ATP-BINDING PROTEIN METN"/>
    <property type="match status" value="1"/>
</dbReference>
<evidence type="ECO:0000313" key="12">
    <source>
        <dbReference type="EMBL" id="PWE12741.1"/>
    </source>
</evidence>
<dbReference type="InterPro" id="IPR045865">
    <property type="entry name" value="ACT-like_dom_sf"/>
</dbReference>
<dbReference type="SUPFAM" id="SSF55021">
    <property type="entry name" value="ACT-like"/>
    <property type="match status" value="1"/>
</dbReference>
<dbReference type="SMART" id="SM00382">
    <property type="entry name" value="AAA"/>
    <property type="match status" value="1"/>
</dbReference>
<dbReference type="InterPro" id="IPR017871">
    <property type="entry name" value="ABC_transporter-like_CS"/>
</dbReference>
<comment type="caution">
    <text evidence="12">The sequence shown here is derived from an EMBL/GenBank/DDBJ whole genome shotgun (WGS) entry which is preliminary data.</text>
</comment>
<evidence type="ECO:0000256" key="1">
    <source>
        <dbReference type="ARBA" id="ARBA00002579"/>
    </source>
</evidence>
<dbReference type="GO" id="GO:0005886">
    <property type="term" value="C:plasma membrane"/>
    <property type="evidence" value="ECO:0007669"/>
    <property type="project" value="UniProtKB-ARBA"/>
</dbReference>
<dbReference type="Pfam" id="PF09383">
    <property type="entry name" value="NIL"/>
    <property type="match status" value="1"/>
</dbReference>
<evidence type="ECO:0000259" key="11">
    <source>
        <dbReference type="PROSITE" id="PS50893"/>
    </source>
</evidence>
<proteinExistence type="inferred from homology"/>
<dbReference type="RefSeq" id="WP_109089848.1">
    <property type="nucleotide sequence ID" value="NZ_QEXO01000005.1"/>
</dbReference>